<comment type="catalytic activity">
    <reaction evidence="6 7">
        <text>alpha-D-glucose 1-phosphate + UTP + H(+) = UDP-alpha-D-glucose + diphosphate</text>
        <dbReference type="Rhea" id="RHEA:19889"/>
        <dbReference type="ChEBI" id="CHEBI:15378"/>
        <dbReference type="ChEBI" id="CHEBI:33019"/>
        <dbReference type="ChEBI" id="CHEBI:46398"/>
        <dbReference type="ChEBI" id="CHEBI:58601"/>
        <dbReference type="ChEBI" id="CHEBI:58885"/>
        <dbReference type="EC" id="2.7.7.9"/>
    </reaction>
</comment>
<dbReference type="OrthoDB" id="5289622at2"/>
<evidence type="ECO:0000259" key="8">
    <source>
        <dbReference type="Pfam" id="PF00483"/>
    </source>
</evidence>
<dbReference type="EC" id="2.7.7.9" evidence="2 7"/>
<dbReference type="NCBIfam" id="TIGR01099">
    <property type="entry name" value="galU"/>
    <property type="match status" value="1"/>
</dbReference>
<comment type="similarity">
    <text evidence="1 7">Belongs to the UDPGP type 2 family.</text>
</comment>
<dbReference type="AlphaFoldDB" id="A0A1L8CN17"/>
<evidence type="ECO:0000256" key="1">
    <source>
        <dbReference type="ARBA" id="ARBA00006890"/>
    </source>
</evidence>
<dbReference type="PANTHER" id="PTHR43197">
    <property type="entry name" value="UTP--GLUCOSE-1-PHOSPHATE URIDYLYLTRANSFERASE"/>
    <property type="match status" value="1"/>
</dbReference>
<dbReference type="PANTHER" id="PTHR43197:SF1">
    <property type="entry name" value="UTP--GLUCOSE-1-PHOSPHATE URIDYLYLTRANSFERASE"/>
    <property type="match status" value="1"/>
</dbReference>
<sequence length="287" mass="31581">MKPLRKIIFPAAGNGTRFLPATKATPKEMLTIVDKPLIQYGVEEALAADMEQIIMITGRGKRAIEDHFDISAELETSLKNAGKSALYQEVSRVARMAEVIYVRQKQALGLGHAVLCARHWVGDEAFGVSLADELIISDNPAMQQLRQVYDQTGCSVVGLMQVPADKVHKYGIVAYKKENNGLLRLTDMVEKPAAEDAPSDMAIVGRYIFTPRLMDLLREVRPGSGDEIQLTDAIAALAKEQPVYGVLLDGQRFDAGNPEGFLQANAVLGMQHPQYGEVLRKVLKEHL</sequence>
<dbReference type="RefSeq" id="WP_072659542.1">
    <property type="nucleotide sequence ID" value="NZ_BDFD01000008.1"/>
</dbReference>
<proteinExistence type="inferred from homology"/>
<evidence type="ECO:0000256" key="7">
    <source>
        <dbReference type="RuleBase" id="RU361259"/>
    </source>
</evidence>
<dbReference type="STRING" id="1921010.MMIC_P1183"/>
<dbReference type="InterPro" id="IPR005771">
    <property type="entry name" value="GalU_uridylyltTrfase_bac/arc"/>
</dbReference>
<accession>A0A1L8CN17</accession>
<dbReference type="Gene3D" id="3.90.550.10">
    <property type="entry name" value="Spore Coat Polysaccharide Biosynthesis Protein SpsA, Chain A"/>
    <property type="match status" value="1"/>
</dbReference>
<dbReference type="EMBL" id="BDFD01000008">
    <property type="protein sequence ID" value="GAV20219.1"/>
    <property type="molecule type" value="Genomic_DNA"/>
</dbReference>
<dbReference type="CDD" id="cd02541">
    <property type="entry name" value="UGPase_prokaryotic"/>
    <property type="match status" value="1"/>
</dbReference>
<reference evidence="9 10" key="1">
    <citation type="journal article" date="2017" name="Arch. Microbiol.">
        <title>Mariprofundus micogutta sp. nov., a novel iron-oxidizing zetaproteobacterium isolated from a deep-sea hydrothermal field at the Bayonnaise knoll of the Izu-Ogasawara arc, and a description of Mariprofundales ord. nov. and Zetaproteobacteria classis nov.</title>
        <authorList>
            <person name="Makita H."/>
            <person name="Tanaka E."/>
            <person name="Mitsunobu S."/>
            <person name="Miyazaki M."/>
            <person name="Nunoura T."/>
            <person name="Uematsu K."/>
            <person name="Takaki Y."/>
            <person name="Nishi S."/>
            <person name="Shimamura S."/>
            <person name="Takai K."/>
        </authorList>
    </citation>
    <scope>NUCLEOTIDE SEQUENCE [LARGE SCALE GENOMIC DNA]</scope>
    <source>
        <strain evidence="9 10">ET2</strain>
    </source>
</reference>
<dbReference type="Proteomes" id="UP000231632">
    <property type="component" value="Unassembled WGS sequence"/>
</dbReference>
<comment type="caution">
    <text evidence="9">The sequence shown here is derived from an EMBL/GenBank/DDBJ whole genome shotgun (WGS) entry which is preliminary data.</text>
</comment>
<dbReference type="GO" id="GO:0006011">
    <property type="term" value="P:UDP-alpha-D-glucose metabolic process"/>
    <property type="evidence" value="ECO:0007669"/>
    <property type="project" value="InterPro"/>
</dbReference>
<keyword evidence="10" id="KW-1185">Reference proteome</keyword>
<protein>
    <recommendedName>
        <fullName evidence="3 7">UTP--glucose-1-phosphate uridylyltransferase</fullName>
        <ecNumber evidence="2 7">2.7.7.9</ecNumber>
    </recommendedName>
    <alternativeName>
        <fullName evidence="7">UDP-glucose pyrophosphorylase</fullName>
    </alternativeName>
</protein>
<keyword evidence="4 7" id="KW-0808">Transferase</keyword>
<keyword evidence="5 7" id="KW-0548">Nucleotidyltransferase</keyword>
<dbReference type="SUPFAM" id="SSF53448">
    <property type="entry name" value="Nucleotide-diphospho-sugar transferases"/>
    <property type="match status" value="1"/>
</dbReference>
<evidence type="ECO:0000256" key="2">
    <source>
        <dbReference type="ARBA" id="ARBA00012415"/>
    </source>
</evidence>
<evidence type="ECO:0000256" key="5">
    <source>
        <dbReference type="ARBA" id="ARBA00022695"/>
    </source>
</evidence>
<name>A0A1L8CN17_9PROT</name>
<dbReference type="GO" id="GO:0003983">
    <property type="term" value="F:UTP:glucose-1-phosphate uridylyltransferase activity"/>
    <property type="evidence" value="ECO:0007669"/>
    <property type="project" value="UniProtKB-EC"/>
</dbReference>
<evidence type="ECO:0000313" key="9">
    <source>
        <dbReference type="EMBL" id="GAV20219.1"/>
    </source>
</evidence>
<evidence type="ECO:0000256" key="6">
    <source>
        <dbReference type="ARBA" id="ARBA00048128"/>
    </source>
</evidence>
<dbReference type="InterPro" id="IPR005835">
    <property type="entry name" value="NTP_transferase_dom"/>
</dbReference>
<feature type="domain" description="Nucleotidyl transferase" evidence="8">
    <location>
        <begin position="11"/>
        <end position="266"/>
    </location>
</feature>
<evidence type="ECO:0000256" key="4">
    <source>
        <dbReference type="ARBA" id="ARBA00022679"/>
    </source>
</evidence>
<evidence type="ECO:0000313" key="10">
    <source>
        <dbReference type="Proteomes" id="UP000231632"/>
    </source>
</evidence>
<evidence type="ECO:0000256" key="3">
    <source>
        <dbReference type="ARBA" id="ARBA00019048"/>
    </source>
</evidence>
<organism evidence="9 10">
    <name type="scientific">Mariprofundus micogutta</name>
    <dbReference type="NCBI Taxonomy" id="1921010"/>
    <lineage>
        <taxon>Bacteria</taxon>
        <taxon>Pseudomonadati</taxon>
        <taxon>Pseudomonadota</taxon>
        <taxon>Candidatius Mariprofundia</taxon>
        <taxon>Mariprofundales</taxon>
        <taxon>Mariprofundaceae</taxon>
        <taxon>Mariprofundus</taxon>
    </lineage>
</organism>
<gene>
    <name evidence="9" type="ORF">MMIC_P1183</name>
</gene>
<dbReference type="Pfam" id="PF00483">
    <property type="entry name" value="NTP_transferase"/>
    <property type="match status" value="1"/>
</dbReference>
<dbReference type="InterPro" id="IPR029044">
    <property type="entry name" value="Nucleotide-diphossugar_trans"/>
</dbReference>